<dbReference type="SMART" id="SM00490">
    <property type="entry name" value="HELICc"/>
    <property type="match status" value="1"/>
</dbReference>
<reference evidence="12 13" key="1">
    <citation type="journal article" date="2010" name="J. Bacteriol.">
        <title>Genome sequence of the oligotrophic marine Gammaproteobacterium HTCC2143, isolated from the Oregon Coast.</title>
        <authorList>
            <person name="Oh H.M."/>
            <person name="Kang I."/>
            <person name="Ferriera S."/>
            <person name="Giovannoni S.J."/>
            <person name="Cho J.C."/>
        </authorList>
    </citation>
    <scope>NUCLEOTIDE SEQUENCE [LARGE SCALE GENOMIC DNA]</scope>
    <source>
        <strain evidence="12 13">HTCC2143</strain>
    </source>
</reference>
<evidence type="ECO:0000259" key="11">
    <source>
        <dbReference type="PROSITE" id="PS51195"/>
    </source>
</evidence>
<dbReference type="PANTHER" id="PTHR47959:SF3">
    <property type="entry name" value="ATP-DEPENDENT RNA HELICASE SRMB"/>
    <property type="match status" value="1"/>
</dbReference>
<feature type="region of interest" description="Disordered" evidence="8">
    <location>
        <begin position="380"/>
        <end position="451"/>
    </location>
</feature>
<feature type="domain" description="Helicase C-terminal" evidence="10">
    <location>
        <begin position="234"/>
        <end position="379"/>
    </location>
</feature>
<dbReference type="eggNOG" id="COG0513">
    <property type="taxonomic scope" value="Bacteria"/>
</dbReference>
<dbReference type="InterPro" id="IPR001650">
    <property type="entry name" value="Helicase_C-like"/>
</dbReference>
<dbReference type="InterPro" id="IPR011545">
    <property type="entry name" value="DEAD/DEAH_box_helicase_dom"/>
</dbReference>
<dbReference type="GO" id="GO:0003676">
    <property type="term" value="F:nucleic acid binding"/>
    <property type="evidence" value="ECO:0007669"/>
    <property type="project" value="InterPro"/>
</dbReference>
<name>A0YAM8_9GAMM</name>
<dbReference type="SUPFAM" id="SSF52540">
    <property type="entry name" value="P-loop containing nucleoside triphosphate hydrolases"/>
    <property type="match status" value="1"/>
</dbReference>
<feature type="compositionally biased region" description="Basic residues" evidence="8">
    <location>
        <begin position="383"/>
        <end position="400"/>
    </location>
</feature>
<dbReference type="PROSITE" id="PS51194">
    <property type="entry name" value="HELICASE_CTER"/>
    <property type="match status" value="1"/>
</dbReference>
<evidence type="ECO:0000256" key="5">
    <source>
        <dbReference type="ARBA" id="ARBA00038437"/>
    </source>
</evidence>
<evidence type="ECO:0000256" key="8">
    <source>
        <dbReference type="SAM" id="MobiDB-lite"/>
    </source>
</evidence>
<dbReference type="STRING" id="247633.GP2143_18041"/>
<accession>A0YAM8</accession>
<keyword evidence="13" id="KW-1185">Reference proteome</keyword>
<feature type="domain" description="DEAD-box RNA helicase Q" evidence="11">
    <location>
        <begin position="2"/>
        <end position="30"/>
    </location>
</feature>
<evidence type="ECO:0000313" key="13">
    <source>
        <dbReference type="Proteomes" id="UP000004931"/>
    </source>
</evidence>
<dbReference type="GO" id="GO:0005524">
    <property type="term" value="F:ATP binding"/>
    <property type="evidence" value="ECO:0007669"/>
    <property type="project" value="UniProtKB-KW"/>
</dbReference>
<dbReference type="Gene3D" id="3.40.50.300">
    <property type="entry name" value="P-loop containing nucleotide triphosphate hydrolases"/>
    <property type="match status" value="2"/>
</dbReference>
<dbReference type="Pfam" id="PF00270">
    <property type="entry name" value="DEAD"/>
    <property type="match status" value="1"/>
</dbReference>
<dbReference type="InterPro" id="IPR000629">
    <property type="entry name" value="RNA-helicase_DEAD-box_CS"/>
</dbReference>
<keyword evidence="2 7" id="KW-0378">Hydrolase</keyword>
<dbReference type="PROSITE" id="PS51195">
    <property type="entry name" value="Q_MOTIF"/>
    <property type="match status" value="1"/>
</dbReference>
<evidence type="ECO:0000256" key="1">
    <source>
        <dbReference type="ARBA" id="ARBA00022741"/>
    </source>
</evidence>
<dbReference type="Proteomes" id="UP000004931">
    <property type="component" value="Unassembled WGS sequence"/>
</dbReference>
<evidence type="ECO:0000256" key="7">
    <source>
        <dbReference type="RuleBase" id="RU000492"/>
    </source>
</evidence>
<dbReference type="PROSITE" id="PS51192">
    <property type="entry name" value="HELICASE_ATP_BIND_1"/>
    <property type="match status" value="1"/>
</dbReference>
<dbReference type="InterPro" id="IPR014001">
    <property type="entry name" value="Helicase_ATP-bd"/>
</dbReference>
<dbReference type="OrthoDB" id="9805696at2"/>
<evidence type="ECO:0000256" key="6">
    <source>
        <dbReference type="PROSITE-ProRule" id="PRU00552"/>
    </source>
</evidence>
<dbReference type="AlphaFoldDB" id="A0YAM8"/>
<dbReference type="GO" id="GO:0005829">
    <property type="term" value="C:cytosol"/>
    <property type="evidence" value="ECO:0007669"/>
    <property type="project" value="TreeGrafter"/>
</dbReference>
<dbReference type="PANTHER" id="PTHR47959">
    <property type="entry name" value="ATP-DEPENDENT RNA HELICASE RHLE-RELATED"/>
    <property type="match status" value="1"/>
</dbReference>
<keyword evidence="3 7" id="KW-0347">Helicase</keyword>
<dbReference type="InterPro" id="IPR027417">
    <property type="entry name" value="P-loop_NTPase"/>
</dbReference>
<comment type="similarity">
    <text evidence="5 7">Belongs to the DEAD box helicase family.</text>
</comment>
<dbReference type="GO" id="GO:0016787">
    <property type="term" value="F:hydrolase activity"/>
    <property type="evidence" value="ECO:0007669"/>
    <property type="project" value="UniProtKB-KW"/>
</dbReference>
<evidence type="ECO:0000259" key="10">
    <source>
        <dbReference type="PROSITE" id="PS51194"/>
    </source>
</evidence>
<dbReference type="SMART" id="SM00487">
    <property type="entry name" value="DEXDc"/>
    <property type="match status" value="1"/>
</dbReference>
<dbReference type="InterPro" id="IPR050079">
    <property type="entry name" value="DEAD_box_RNA_helicase"/>
</dbReference>
<keyword evidence="4 7" id="KW-0067">ATP-binding</keyword>
<dbReference type="CDD" id="cd18787">
    <property type="entry name" value="SF2_C_DEAD"/>
    <property type="match status" value="1"/>
</dbReference>
<sequence>MTLLSELALHKQLLKALDKLGFSEATEVQAQAIPEALKRRDLMVSAQTGSGKTAAFLLPILHQILTEEVSTSGTRVLILLPTRELALQTQKNFEMLAAFTYIKSGLIIGGEAFKHQVATLRKDPEVLIATPGRLVDHIEKGTPDFRQLEVLVLDEADRMLDMGFAIDMNTIASSCNPERQNLLFSASLKHEGLGKISKSFRDPVAIAVGSPDHQHQDICQQLVLADTIKHKEKLVEALIDEEQAQKTLVFCNTRVQCQQLSHLLRYKKMKVGYIHGDISQNDRKQVMNQFRQGGIAVLVATDVAARGLDIKGVDLVVNFNIAQSGDDHLHRVGRTGRAGEQGKAITLIDSNEWNQMSSIERYLKFRFESRVVKGLKADYSGPKKVKKSGKAAGTKKKKVDNKKSLNGKLSAKVKKKPGKKMPANSPADSKSSERKKRVLVTGDGFGVLPKK</sequence>
<evidence type="ECO:0000256" key="3">
    <source>
        <dbReference type="ARBA" id="ARBA00022806"/>
    </source>
</evidence>
<evidence type="ECO:0000256" key="2">
    <source>
        <dbReference type="ARBA" id="ARBA00022801"/>
    </source>
</evidence>
<protein>
    <submittedName>
        <fullName evidence="12">Probable ATP-dependent RNA helicase</fullName>
    </submittedName>
</protein>
<feature type="short sequence motif" description="Q motif" evidence="6">
    <location>
        <begin position="2"/>
        <end position="30"/>
    </location>
</feature>
<organism evidence="12 13">
    <name type="scientific">marine gamma proteobacterium HTCC2143</name>
    <dbReference type="NCBI Taxonomy" id="247633"/>
    <lineage>
        <taxon>Bacteria</taxon>
        <taxon>Pseudomonadati</taxon>
        <taxon>Pseudomonadota</taxon>
        <taxon>Gammaproteobacteria</taxon>
        <taxon>Cellvibrionales</taxon>
        <taxon>Spongiibacteraceae</taxon>
        <taxon>BD1-7 clade</taxon>
    </lineage>
</organism>
<dbReference type="CDD" id="cd00268">
    <property type="entry name" value="DEADc"/>
    <property type="match status" value="1"/>
</dbReference>
<dbReference type="InterPro" id="IPR044742">
    <property type="entry name" value="DEAD/DEAH_RhlB"/>
</dbReference>
<gene>
    <name evidence="12" type="ORF">GP2143_18041</name>
</gene>
<dbReference type="Pfam" id="PF00271">
    <property type="entry name" value="Helicase_C"/>
    <property type="match status" value="1"/>
</dbReference>
<comment type="caution">
    <text evidence="12">The sequence shown here is derived from an EMBL/GenBank/DDBJ whole genome shotgun (WGS) entry which is preliminary data.</text>
</comment>
<dbReference type="GO" id="GO:0003724">
    <property type="term" value="F:RNA helicase activity"/>
    <property type="evidence" value="ECO:0007669"/>
    <property type="project" value="InterPro"/>
</dbReference>
<dbReference type="PROSITE" id="PS00039">
    <property type="entry name" value="DEAD_ATP_HELICASE"/>
    <property type="match status" value="1"/>
</dbReference>
<evidence type="ECO:0000313" key="12">
    <source>
        <dbReference type="EMBL" id="EAW33182.1"/>
    </source>
</evidence>
<feature type="domain" description="Helicase ATP-binding" evidence="9">
    <location>
        <begin position="33"/>
        <end position="206"/>
    </location>
</feature>
<evidence type="ECO:0000259" key="9">
    <source>
        <dbReference type="PROSITE" id="PS51192"/>
    </source>
</evidence>
<dbReference type="InterPro" id="IPR014014">
    <property type="entry name" value="RNA_helicase_DEAD_Q_motif"/>
</dbReference>
<proteinExistence type="inferred from homology"/>
<evidence type="ECO:0000256" key="4">
    <source>
        <dbReference type="ARBA" id="ARBA00022840"/>
    </source>
</evidence>
<keyword evidence="1 7" id="KW-0547">Nucleotide-binding</keyword>
<dbReference type="EMBL" id="AAVT01000001">
    <property type="protein sequence ID" value="EAW33182.1"/>
    <property type="molecule type" value="Genomic_DNA"/>
</dbReference>